<feature type="domain" description="Haemin-degrading HemS/ChuX" evidence="1">
    <location>
        <begin position="27"/>
        <end position="155"/>
    </location>
</feature>
<feature type="domain" description="Haemin-degrading HemS/ChuX" evidence="1">
    <location>
        <begin position="203"/>
        <end position="335"/>
    </location>
</feature>
<dbReference type="Gene3D" id="3.40.1570.10">
    <property type="entry name" value="HemS/ChuS/ChuX like domains"/>
    <property type="match status" value="2"/>
</dbReference>
<evidence type="ECO:0000259" key="1">
    <source>
        <dbReference type="Pfam" id="PF05171"/>
    </source>
</evidence>
<gene>
    <name evidence="2" type="ORF">B9Q37_10680</name>
</gene>
<name>A0A2J0PMR3_9ENTR</name>
<dbReference type="CDD" id="cd16831">
    <property type="entry name" value="HemS-like_C"/>
    <property type="match status" value="1"/>
</dbReference>
<dbReference type="AlphaFoldDB" id="A0A2J0PMR3"/>
<dbReference type="Proteomes" id="UP000230495">
    <property type="component" value="Unassembled WGS sequence"/>
</dbReference>
<dbReference type="SUPFAM" id="SSF144064">
    <property type="entry name" value="Heme iron utilization protein-like"/>
    <property type="match status" value="1"/>
</dbReference>
<dbReference type="RefSeq" id="WP_014883506.1">
    <property type="nucleotide sequence ID" value="NC_018405.1"/>
</dbReference>
<dbReference type="GO" id="GO:0006826">
    <property type="term" value="P:iron ion transport"/>
    <property type="evidence" value="ECO:0007669"/>
    <property type="project" value="InterPro"/>
</dbReference>
<dbReference type="EMBL" id="NEEU01000003">
    <property type="protein sequence ID" value="PJD76002.1"/>
    <property type="molecule type" value="Genomic_DNA"/>
</dbReference>
<sequence length="342" mass="38157">MDHYTRWLALKEENPGKYARDIAGLMNLSEAELTFARVGHDACRLRGEIREILGALEAVGETKCICRNDYAVHEQAGSFTQQHLNGHAGLVLNPRGLDLRLFLNQWASAFHLSETTARGERQSIQFFDHQGDAVLKVYTTDNTDLAAWADVLTRFIFADNPPLELKAAETPLHAENADAALVDKAWRAMTDVHQFFGLLKRHNLSRQQAFRLVGDDLACQVENNALALLLETARQHGNEIMIFVGNRGCVQIFTGAVEKVVPMKGWLNIFNPTFTLHLLEETIAESWVTRKPTADGHVTSLELFAADGTQIAQLYGQRTEGEPEQSQWRSQIDALTPKGLAA</sequence>
<evidence type="ECO:0000313" key="2">
    <source>
        <dbReference type="EMBL" id="PJD76002.1"/>
    </source>
</evidence>
<reference evidence="2 3" key="1">
    <citation type="journal article" date="2017" name="J. Antimicrob. Chemother.">
        <title>Characterization of the population structure, drug resistance mechanisms and plasmids of the community-associated Enterobacter cloacae complex in China.</title>
        <authorList>
            <person name="Zhou K."/>
            <person name="Yu W."/>
            <person name="Cao X."/>
            <person name="Shen P."/>
            <person name="Lu H."/>
            <person name="Luo Q."/>
            <person name="Rossen J.W.A."/>
            <person name="Xiao Y."/>
        </authorList>
    </citation>
    <scope>NUCLEOTIDE SEQUENCE [LARGE SCALE GENOMIC DNA]</scope>
    <source>
        <strain evidence="2">ECC1097</strain>
    </source>
</reference>
<accession>A0A2J0PMR3</accession>
<dbReference type="InterPro" id="IPR007845">
    <property type="entry name" value="HemS/ChuX_dom"/>
</dbReference>
<comment type="caution">
    <text evidence="2">The sequence shown here is derived from an EMBL/GenBank/DDBJ whole genome shotgun (WGS) entry which is preliminary data.</text>
</comment>
<dbReference type="KEGG" id="eno:ECENHK_09260"/>
<proteinExistence type="predicted"/>
<evidence type="ECO:0000313" key="3">
    <source>
        <dbReference type="Proteomes" id="UP000230495"/>
    </source>
</evidence>
<dbReference type="InterPro" id="IPR053733">
    <property type="entry name" value="Heme_Transport_Util_sf"/>
</dbReference>
<dbReference type="OrthoDB" id="316630at2"/>
<dbReference type="Pfam" id="PF05171">
    <property type="entry name" value="HemS"/>
    <property type="match status" value="2"/>
</dbReference>
<dbReference type="CDD" id="cd16830">
    <property type="entry name" value="HemS-like_N"/>
    <property type="match status" value="1"/>
</dbReference>
<protein>
    <submittedName>
        <fullName evidence="2">Hemin-degrading factor</fullName>
    </submittedName>
</protein>
<organism evidence="2">
    <name type="scientific">Enterobacter kobei</name>
    <dbReference type="NCBI Taxonomy" id="208224"/>
    <lineage>
        <taxon>Bacteria</taxon>
        <taxon>Pseudomonadati</taxon>
        <taxon>Pseudomonadota</taxon>
        <taxon>Gammaproteobacteria</taxon>
        <taxon>Enterobacterales</taxon>
        <taxon>Enterobacteriaceae</taxon>
        <taxon>Enterobacter</taxon>
        <taxon>Enterobacter cloacae complex</taxon>
    </lineage>
</organism>